<feature type="region of interest" description="Disordered" evidence="1">
    <location>
        <begin position="1"/>
        <end position="31"/>
    </location>
</feature>
<reference evidence="3" key="1">
    <citation type="submission" date="2025-08" db="UniProtKB">
        <authorList>
            <consortium name="RefSeq"/>
        </authorList>
    </citation>
    <scope>IDENTIFICATION</scope>
    <source>
        <tissue evidence="3">Muscle</tissue>
    </source>
</reference>
<evidence type="ECO:0000313" key="2">
    <source>
        <dbReference type="Proteomes" id="UP000694941"/>
    </source>
</evidence>
<dbReference type="Proteomes" id="UP000694941">
    <property type="component" value="Unplaced"/>
</dbReference>
<keyword evidence="2" id="KW-1185">Reference proteome</keyword>
<feature type="compositionally biased region" description="Low complexity" evidence="1">
    <location>
        <begin position="917"/>
        <end position="931"/>
    </location>
</feature>
<dbReference type="RefSeq" id="XP_022254592.1">
    <property type="nucleotide sequence ID" value="XM_022398884.1"/>
</dbReference>
<gene>
    <name evidence="3" type="primary">LOC111088512</name>
</gene>
<feature type="region of interest" description="Disordered" evidence="1">
    <location>
        <begin position="909"/>
        <end position="931"/>
    </location>
</feature>
<dbReference type="GeneID" id="111088512"/>
<sequence length="931" mass="103877">MQKRFDAHKRLNNTQLQLSSHNSSLESHSNQNKLQHLVQISNSNNISERIPKDQCPNFLPTSSTTSSVNNSFSSPNLGEDADMVTRRFKKGSVYEALASKSGLDFAPVIQGKPCREGINSGKSLSYSSGRRQSLDLGGSCLNINSNTVEEYKNSTSDAKNKRCFSQENLFHHAYVPNKQQLIKSEKNTISLEKMVINKEMNREKSPPPPPPPIRKSSMAYHKSMLTHEKYPSWPVASVGLESSSLPVTMATYRSHSWTDQTDYPKVRIAYSRPKKCFKISTNQLQPVPEKGTENPSTKRTANLEPDVRIPLNDRMLDSEPTMAEIDSSLRQALSKETSENIENSSQNRPSYIPRCYGDIDYNIPSPPERDISINQERGTHKVESCWSKYNDFLKHYNEDSALSTSTYESQLSLCKKALGQDGIKTEPCENGTPFLDRLRLEYQALSATWPPPLSSDFVETPSEAGTFVENVDSGSGSSQETLKWHGSYSDLSSFSVQMSNRSSLFDSGLSTMPDSGRLSPQSSCDGSVSTIFLDPRTRAYTFARHDLQRENIAHSSKVQVPKRHESESVLYYTPILRHTYSRGSKNVHKSVPKEDVNKQESTGISVSQRVKMIQYQAEERKLNVPPSFSSSFPGFSQALIEQQSVVRNGVKNLNSISKLTVSHEDTSHLSGNGGIEIRATSNKVHEQVTEATHVSSNRCVRSSLSESDNSGQRVLYLDPEKKHRVSDPELKAIQKQAVLAFYQRQKGISESQPVGQELSCSITVAPPVDSPRKLANQKAFSLPVNNKRYIGKNLQLSRATETNTRRCRSSEKLASVPEDAMFEGKQTETSEFHQIISSDKNKKIDSKLVHQQSLSVPDLTDLQFSTVIPYTLEPPNSRRSLGDQWSYETLDSGPFSLPVIVSCGDNDELRINKEPGTPSKLTTSTSSSITL</sequence>
<organism evidence="2 3">
    <name type="scientific">Limulus polyphemus</name>
    <name type="common">Atlantic horseshoe crab</name>
    <dbReference type="NCBI Taxonomy" id="6850"/>
    <lineage>
        <taxon>Eukaryota</taxon>
        <taxon>Metazoa</taxon>
        <taxon>Ecdysozoa</taxon>
        <taxon>Arthropoda</taxon>
        <taxon>Chelicerata</taxon>
        <taxon>Merostomata</taxon>
        <taxon>Xiphosura</taxon>
        <taxon>Limulidae</taxon>
        <taxon>Limulus</taxon>
    </lineage>
</organism>
<feature type="compositionally biased region" description="Low complexity" evidence="1">
    <location>
        <begin position="61"/>
        <end position="76"/>
    </location>
</feature>
<feature type="region of interest" description="Disordered" evidence="1">
    <location>
        <begin position="583"/>
        <end position="603"/>
    </location>
</feature>
<accession>A0ABM1TFD6</accession>
<feature type="non-terminal residue" evidence="3">
    <location>
        <position position="931"/>
    </location>
</feature>
<evidence type="ECO:0000256" key="1">
    <source>
        <dbReference type="SAM" id="MobiDB-lite"/>
    </source>
</evidence>
<evidence type="ECO:0000313" key="3">
    <source>
        <dbReference type="RefSeq" id="XP_022254592.1"/>
    </source>
</evidence>
<protein>
    <submittedName>
        <fullName evidence="3">Uncharacterized protein LOC111088512</fullName>
    </submittedName>
</protein>
<feature type="region of interest" description="Disordered" evidence="1">
    <location>
        <begin position="49"/>
        <end position="79"/>
    </location>
</feature>
<proteinExistence type="predicted"/>
<name>A0ABM1TFD6_LIMPO</name>
<feature type="compositionally biased region" description="Low complexity" evidence="1">
    <location>
        <begin position="12"/>
        <end position="31"/>
    </location>
</feature>